<sequence length="164" mass="18000">MRLTSTEQKVVDLYNSGLRPREIANRLGISINTVYKALSKYRRISEAEASPPTTAPADGGDQGQGSNGPSYYAATVALYSSSVLYAHVPQPPVDYRELSALVKRLEDLLERLEKLIEGKPSVEATKREVAVAEAPSVADMGSDLPDFIRRNAWVKVLRGRANVR</sequence>
<reference evidence="1" key="1">
    <citation type="submission" date="2024-07" db="EMBL/GenBank/DDBJ databases">
        <title>Metagenome and Metagenome-Assembled Genomes of Archaea from a hot spring from the geothermal field of Los Azufres, Mexico.</title>
        <authorList>
            <person name="Marin-Paredes R."/>
            <person name="Martinez-Romero E."/>
            <person name="Servin-Garciduenas L.E."/>
        </authorList>
    </citation>
    <scope>NUCLEOTIDE SEQUENCE</scope>
</reference>
<organism evidence="1 2">
    <name type="scientific">Thermoproteus sp. AZ2</name>
    <dbReference type="NCBI Taxonomy" id="1609232"/>
    <lineage>
        <taxon>Archaea</taxon>
        <taxon>Thermoproteota</taxon>
        <taxon>Thermoprotei</taxon>
        <taxon>Thermoproteales</taxon>
        <taxon>Thermoproteaceae</taxon>
        <taxon>Thermoproteus</taxon>
    </lineage>
</organism>
<dbReference type="Proteomes" id="UP000033636">
    <property type="component" value="Unassembled WGS sequence"/>
</dbReference>
<evidence type="ECO:0000313" key="1">
    <source>
        <dbReference type="EMBL" id="MFB6490216.1"/>
    </source>
</evidence>
<protein>
    <submittedName>
        <fullName evidence="1">Helix-turn-helix domain-containing protein</fullName>
    </submittedName>
</protein>
<dbReference type="EMBL" id="JZWT02000006">
    <property type="protein sequence ID" value="MFB6490216.1"/>
    <property type="molecule type" value="Genomic_DNA"/>
</dbReference>
<evidence type="ECO:0000313" key="2">
    <source>
        <dbReference type="Proteomes" id="UP000033636"/>
    </source>
</evidence>
<name>A0ACC6V0A1_9CREN</name>
<comment type="caution">
    <text evidence="1">The sequence shown here is derived from an EMBL/GenBank/DDBJ whole genome shotgun (WGS) entry which is preliminary data.</text>
</comment>
<accession>A0ACC6V0A1</accession>
<proteinExistence type="predicted"/>
<gene>
    <name evidence="1" type="ORF">TU35_003035</name>
</gene>